<dbReference type="Proteomes" id="UP000694888">
    <property type="component" value="Unplaced"/>
</dbReference>
<accession>A0ABM0ZXL2</accession>
<feature type="region of interest" description="Disordered" evidence="5">
    <location>
        <begin position="1565"/>
        <end position="1608"/>
    </location>
</feature>
<name>A0ABM0ZXL2_APLCA</name>
<feature type="compositionally biased region" description="Basic and acidic residues" evidence="5">
    <location>
        <begin position="1944"/>
        <end position="1966"/>
    </location>
</feature>
<feature type="compositionally biased region" description="Basic and acidic residues" evidence="5">
    <location>
        <begin position="1797"/>
        <end position="1810"/>
    </location>
</feature>
<dbReference type="GeneID" id="101859236"/>
<keyword evidence="7" id="KW-1185">Reference proteome</keyword>
<evidence type="ECO:0000313" key="7">
    <source>
        <dbReference type="Proteomes" id="UP000694888"/>
    </source>
</evidence>
<evidence type="ECO:0000256" key="3">
    <source>
        <dbReference type="ARBA" id="ARBA00022801"/>
    </source>
</evidence>
<feature type="domain" description="Peptidase C50" evidence="6">
    <location>
        <begin position="2554"/>
        <end position="2649"/>
    </location>
</feature>
<proteinExistence type="predicted"/>
<evidence type="ECO:0000256" key="4">
    <source>
        <dbReference type="ARBA" id="ARBA00022829"/>
    </source>
</evidence>
<dbReference type="PROSITE" id="PS51700">
    <property type="entry name" value="SEPARIN"/>
    <property type="match status" value="1"/>
</dbReference>
<dbReference type="PANTHER" id="PTHR12792">
    <property type="entry name" value="EXTRA SPINDLE POLES 1-RELATED"/>
    <property type="match status" value="1"/>
</dbReference>
<evidence type="ECO:0000259" key="6">
    <source>
        <dbReference type="PROSITE" id="PS51700"/>
    </source>
</evidence>
<keyword evidence="3" id="KW-0378">Hydrolase</keyword>
<keyword evidence="4" id="KW-0159">Chromosome partition</keyword>
<dbReference type="InterPro" id="IPR030397">
    <property type="entry name" value="SEPARIN_core_dom"/>
</dbReference>
<evidence type="ECO:0000256" key="1">
    <source>
        <dbReference type="ARBA" id="ARBA00000451"/>
    </source>
</evidence>
<feature type="compositionally biased region" description="Basic residues" evidence="5">
    <location>
        <begin position="1780"/>
        <end position="1790"/>
    </location>
</feature>
<feature type="compositionally biased region" description="Polar residues" evidence="5">
    <location>
        <begin position="1597"/>
        <end position="1608"/>
    </location>
</feature>
<feature type="region of interest" description="Disordered" evidence="5">
    <location>
        <begin position="1872"/>
        <end position="2075"/>
    </location>
</feature>
<dbReference type="RefSeq" id="XP_012936587.1">
    <property type="nucleotide sequence ID" value="XM_013081133.2"/>
</dbReference>
<dbReference type="EC" id="3.4.22.49" evidence="2"/>
<reference evidence="8" key="1">
    <citation type="submission" date="2025-08" db="UniProtKB">
        <authorList>
            <consortium name="RefSeq"/>
        </authorList>
    </citation>
    <scope>IDENTIFICATION</scope>
</reference>
<protein>
    <recommendedName>
        <fullName evidence="2">separase</fullName>
        <ecNumber evidence="2">3.4.22.49</ecNumber>
    </recommendedName>
</protein>
<feature type="compositionally biased region" description="Basic and acidic residues" evidence="5">
    <location>
        <begin position="1517"/>
        <end position="1528"/>
    </location>
</feature>
<feature type="compositionally biased region" description="Basic and acidic residues" evidence="5">
    <location>
        <begin position="1985"/>
        <end position="2020"/>
    </location>
</feature>
<dbReference type="InterPro" id="IPR005314">
    <property type="entry name" value="Peptidase_C50"/>
</dbReference>
<feature type="compositionally biased region" description="Basic and acidic residues" evidence="5">
    <location>
        <begin position="1682"/>
        <end position="1693"/>
    </location>
</feature>
<feature type="region of interest" description="Disordered" evidence="5">
    <location>
        <begin position="1621"/>
        <end position="1814"/>
    </location>
</feature>
<dbReference type="PANTHER" id="PTHR12792:SF0">
    <property type="entry name" value="SEPARIN"/>
    <property type="match status" value="1"/>
</dbReference>
<feature type="region of interest" description="Disordered" evidence="5">
    <location>
        <begin position="797"/>
        <end position="827"/>
    </location>
</feature>
<gene>
    <name evidence="8" type="primary">LOC101859236</name>
</gene>
<evidence type="ECO:0000256" key="2">
    <source>
        <dbReference type="ARBA" id="ARBA00012489"/>
    </source>
</evidence>
<feature type="region of interest" description="Disordered" evidence="5">
    <location>
        <begin position="1467"/>
        <end position="1540"/>
    </location>
</feature>
<feature type="compositionally biased region" description="Basic and acidic residues" evidence="5">
    <location>
        <begin position="2048"/>
        <end position="2065"/>
    </location>
</feature>
<sequence length="2736" mass="304089">MVVQNTDPNIQEFLDSASAVQKELETACKVPGSSVNFEVFQKLLLRSGNFLSHFKDDKGEDIGFTLSAWYDLATKALLTLFQCRADLDSGPLKMRLLLSYLNHISYHLINIKDVPLEWHRYFGMVALEFLSEYSMDPTYSADFLTSLAEKFNAFLCTVGKRVQTAPPSGKTGERLGQYYQLYLLGAAFQSLIPGTNDPNQNGKPDSFYFLRNYLQALDAVSNRKNSPGGGPSTAKTSCSVWESEKEFAPWLLRFAVSGVTLSTPQASEDDYLLFCVYLFQLCYRTSPKQFEELLQSECNLFIFDVASESFGFPDDGTRRRRKSNLNRQFCKLKEFSGFGTVMQAVKIWRKVSTYGPFPLPPGVKTDKASGFWATSAEVMADLKMMEELIRNQSSGGCAPPLSVGRAMSALLLSLPSPKVQDCERALHLSWFGLTSVAVELLCRDVLTLFSMKTEHPSLRQRTYSLAMVNKIRVPMLSAVLGDSKMSTSDLQLVAEYLKLVLSAQCSMVRHCRDSSQAKSCPALYSVVTKTLEATAQMLGFVGKSLCRSHRYEEVTTLLCPLWPVVDVAEMLPSVSHHEVLAESYRKMKQFKQMAWVISEAARIDTSLLSIPVMRTLSKAAYETRTFYILDIFEPLKANCSLHFEFVNKILMWILVGSDSLASHHHLMALLPCLKTHSGASKLDQGLTMVTFAEVLWNDTTLNSSNLPVHILNTIGTAIGILELEDVSHEWDDRLAQAFSLFWAIIKHHHSILQLTDDSEGDFGKRNDLFAKKSISAVAVEQRAVISPNELITSALVGEEGHPDPETPLAEVAAPQRKAPVDSSSKITPVKPGKFSSLFNLNRRQKEDCMIPMEVDEDHILSYQYRSLLLWTEWFGRNGDVAIKGKEFLCQLRAARSILFLQRVANLFLLHHRNLWAIQALSQLVLVAELRQDTAAAEEARLSLLTLAAEEGLELVCQKDMSSLAPSGSSHVKHQARAAQYYLRSGQLREFVKVTNTALKTIATLREGGPLTPAVTSALSLILRLRADYLCHPEIVRQDSLAEEESDNALGNCPLQDIGESLKYLCSLAAYYGGLDSRSVTSFKVADGMTGELWGLLPDYLATLRVAGDLYLRVGLYKYARSQYKEGLVLSQLCTLSTWTMVFAAKMSEVSLLIWDVTRSAADFLLHSSFAVGDQNSKLETFKVGDITVNDRLVPLRHLAVSCTSKTKHVCDKSFVKASEDLETVRTNLLRGLDVYGFVSLLKNSVAVVSTCASSPFRTAPSNPPVHAFCHSSVCCKCINPETVRATADALCSQGEIMRRNCVDQRATLESFYAAMCTACQLKTHQRKEVQGEVVKTGIQLKHCSQLKKLTLSPTGRLAEYCLHCLIIRSPVMCKRDLKKLLDTIVVDCGNATHLEYGSVTFAYAQMLAVAMKYVEEGQKWSEEFIPQWIAEEEFVIFKNLILELKSWKFHWDLERKMKLTFADNEEERIADTHPSTPRKKSADSSGGIGRCVVGKKGRPAVRKKISSSVRKMVSKKQVPESDGNKISEDEPEGGNGSRAESCNLLSSVYDADNIGRDSPVMEKKRRLGLENARQVPLKTTPISRKTKCGSRKKENLGKSSPTVENGVSLSPLSQQLDENQFATDLSSDQVPIVRPQRRRGRPKANSTEGSKASGTSAMSVLKQHKELMQRLKNDAGSGEEEGSVKTKTSERKAKPGASKRTSSRRCGKVSELPVSEPQEVNLSSDVKVIKKSDTGEGEENIIPGTPEPKSPAVKRGRRKGVVKEKDETGSAAAPVVKLSVRARGRPRKAAKASESPETNRERGEEEKSFDECLVDDSMDNLEASVCQDSFIEEKSTEFDFEYLTSVDNPEETESSCVQSDSFLTVHMANSSSVISRELPVPLEEDFKGLSPEILRGRPQRRKLITNAVDGKKREDNDGESREISRGRVNPPKDESNQRPGHSGESAKSEASKPESGEDKEEAEKESMSGTNNKNLASKSKLSVRKPGDGNLKKADGTEKDPTESKMDEQTGAEGRKEKADRRKKMNSTTRVDLSPERNPVGGLSEQLNEMKIETDKRDHNGERSSSRAHHTLRNECPEESGSVISLTLGEFLLKNPNFCEECVKAYDEVTIAVFNVQLSELGINKFQEMEDEESLPMRFSSLHLAGNDDDRFETLQKAFDQLKHLPPCYLYTQICQGMAMCLWENDLHRWSNAEPMDTCIDASRSSQKQVAIAAYLTESLAISYRHQMNRNLRSKLKKMSATPAAPSQPGGVPQSNSDWDNLGSDLAAEAERMSRAVNALKFSGDPEHELMDRLKALPADWTVVQISQVNFDPFEPDWGQVLVTRMTSDLQPVTVGVPMLRMKYLRSCLNMLKEVLKGIADPETASCALWDKRRKLNDYMIAMVPVLEEKFMEGHKWLLQGQPLWIRQSEAEGELDEAAEIAVKAVKELHKVTVEFGTVRALLPVLMKANSSDIASLLLCLWPPPVTQTLIYHVLALQKNMQPFMMRCQSEMGDLPSGPVVLVLDKYLSKLPWESTLGLAPCVVTRMPSLCTLQALLCLHKDKAESAYMTGVDRDSTVAVVDPETNLPNTMNTLVPEFAQYPGWKCVSQIQPTVENLKSFLMDQALYIYAGHGWGKQFVGGDDLQMFRSRAVAVLMGCQSAYLRVEPKMEGDGAPLYFLMAGCPAVVGNLWIVTDKDADKVTCAMVSHWMSQKEAVPLSSLLTAARPVCKLSGLNGYPLVTYGLPVMMNGPKRTSS</sequence>
<evidence type="ECO:0000256" key="5">
    <source>
        <dbReference type="SAM" id="MobiDB-lite"/>
    </source>
</evidence>
<comment type="catalytic activity">
    <reaction evidence="1">
        <text>All bonds known to be hydrolyzed by this endopeptidase have arginine in P1 and an acidic residue in P4. P6 is often occupied by an acidic residue or by a hydroxy-amino-acid residue, the phosphorylation of which enhances cleavage.</text>
        <dbReference type="EC" id="3.4.22.49"/>
    </reaction>
</comment>
<evidence type="ECO:0000313" key="8">
    <source>
        <dbReference type="RefSeq" id="XP_012936587.1"/>
    </source>
</evidence>
<feature type="compositionally biased region" description="Basic and acidic residues" evidence="5">
    <location>
        <begin position="1909"/>
        <end position="1936"/>
    </location>
</feature>
<dbReference type="Pfam" id="PF03568">
    <property type="entry name" value="Separin_C"/>
    <property type="match status" value="1"/>
</dbReference>
<feature type="region of interest" description="Disordered" evidence="5">
    <location>
        <begin position="2235"/>
        <end position="2261"/>
    </location>
</feature>
<feature type="compositionally biased region" description="Basic residues" evidence="5">
    <location>
        <begin position="1493"/>
        <end position="1505"/>
    </location>
</feature>
<organism evidence="7 8">
    <name type="scientific">Aplysia californica</name>
    <name type="common">California sea hare</name>
    <dbReference type="NCBI Taxonomy" id="6500"/>
    <lineage>
        <taxon>Eukaryota</taxon>
        <taxon>Metazoa</taxon>
        <taxon>Spiralia</taxon>
        <taxon>Lophotrochozoa</taxon>
        <taxon>Mollusca</taxon>
        <taxon>Gastropoda</taxon>
        <taxon>Heterobranchia</taxon>
        <taxon>Euthyneura</taxon>
        <taxon>Tectipleura</taxon>
        <taxon>Aplysiida</taxon>
        <taxon>Aplysioidea</taxon>
        <taxon>Aplysiidae</taxon>
        <taxon>Aplysia</taxon>
    </lineage>
</organism>
<feature type="compositionally biased region" description="Basic and acidic residues" evidence="5">
    <location>
        <begin position="1663"/>
        <end position="1673"/>
    </location>
</feature>
<feature type="compositionally biased region" description="Polar residues" evidence="5">
    <location>
        <begin position="1644"/>
        <end position="1658"/>
    </location>
</feature>
<feature type="compositionally biased region" description="Polar residues" evidence="5">
    <location>
        <begin position="1969"/>
        <end position="1980"/>
    </location>
</feature>